<protein>
    <submittedName>
        <fullName evidence="2">Uncharacterized protein</fullName>
    </submittedName>
</protein>
<name>A0A6B0SE14_9EURY</name>
<evidence type="ECO:0000313" key="3">
    <source>
        <dbReference type="Proteomes" id="UP000471521"/>
    </source>
</evidence>
<sequence length="73" mass="8199">MTRSAVEVFAVFMMFALSVILHFVWMQAFLNGGRITIAIDMYGEMWVEYALWVVVAAVVSVGFAEYLNRGSGQ</sequence>
<reference evidence="2 3" key="1">
    <citation type="submission" date="2019-12" db="EMBL/GenBank/DDBJ databases">
        <title>Isolation and characterization of three novel carbon monoxide-oxidizing members of Halobacteria from salione crusts and soils.</title>
        <authorList>
            <person name="Myers M.R."/>
            <person name="King G.M."/>
        </authorList>
    </citation>
    <scope>NUCLEOTIDE SEQUENCE [LARGE SCALE GENOMIC DNA]</scope>
    <source>
        <strain evidence="2 3">PCN9</strain>
    </source>
</reference>
<keyword evidence="3" id="KW-1185">Reference proteome</keyword>
<dbReference type="EMBL" id="WUUU01000001">
    <property type="protein sequence ID" value="MXR19157.1"/>
    <property type="molecule type" value="Genomic_DNA"/>
</dbReference>
<evidence type="ECO:0000313" key="2">
    <source>
        <dbReference type="EMBL" id="MXR19157.1"/>
    </source>
</evidence>
<accession>A0A6B0SE14</accession>
<keyword evidence="1" id="KW-0812">Transmembrane</keyword>
<organism evidence="2 3">
    <name type="scientific">Halobacterium bonnevillei</name>
    <dbReference type="NCBI Taxonomy" id="2692200"/>
    <lineage>
        <taxon>Archaea</taxon>
        <taxon>Methanobacteriati</taxon>
        <taxon>Methanobacteriota</taxon>
        <taxon>Stenosarchaea group</taxon>
        <taxon>Halobacteria</taxon>
        <taxon>Halobacteriales</taxon>
        <taxon>Halobacteriaceae</taxon>
        <taxon>Halobacterium</taxon>
    </lineage>
</organism>
<evidence type="ECO:0000256" key="1">
    <source>
        <dbReference type="SAM" id="Phobius"/>
    </source>
</evidence>
<feature type="transmembrane region" description="Helical" evidence="1">
    <location>
        <begin position="7"/>
        <end position="29"/>
    </location>
</feature>
<dbReference type="AlphaFoldDB" id="A0A6B0SE14"/>
<keyword evidence="1" id="KW-0472">Membrane</keyword>
<gene>
    <name evidence="2" type="ORF">GRX66_00535</name>
</gene>
<feature type="transmembrane region" description="Helical" evidence="1">
    <location>
        <begin position="49"/>
        <end position="67"/>
    </location>
</feature>
<proteinExistence type="predicted"/>
<comment type="caution">
    <text evidence="2">The sequence shown here is derived from an EMBL/GenBank/DDBJ whole genome shotgun (WGS) entry which is preliminary data.</text>
</comment>
<dbReference type="Proteomes" id="UP000471521">
    <property type="component" value="Unassembled WGS sequence"/>
</dbReference>
<keyword evidence="1" id="KW-1133">Transmembrane helix</keyword>
<dbReference type="RefSeq" id="WP_159524754.1">
    <property type="nucleotide sequence ID" value="NZ_WUUU01000001.1"/>
</dbReference>